<evidence type="ECO:0000313" key="1">
    <source>
        <dbReference type="EMBL" id="OMO63051.1"/>
    </source>
</evidence>
<keyword evidence="2" id="KW-1185">Reference proteome</keyword>
<reference evidence="2" key="1">
    <citation type="submission" date="2013-09" db="EMBL/GenBank/DDBJ databases">
        <title>Corchorus olitorius genome sequencing.</title>
        <authorList>
            <person name="Alam M."/>
            <person name="Haque M.S."/>
            <person name="Islam M.S."/>
            <person name="Emdad E.M."/>
            <person name="Islam M.M."/>
            <person name="Ahmed B."/>
            <person name="Halim A."/>
            <person name="Hossen Q.M.M."/>
            <person name="Hossain M.Z."/>
            <person name="Ahmed R."/>
            <person name="Khan M.M."/>
            <person name="Islam R."/>
            <person name="Rashid M.M."/>
            <person name="Khan S.A."/>
            <person name="Rahman M.S."/>
            <person name="Alam M."/>
            <person name="Yahiya A.S."/>
            <person name="Khan M.S."/>
            <person name="Azam M.S."/>
            <person name="Haque T."/>
            <person name="Lashkar M.Z.H."/>
            <person name="Akhand A.I."/>
            <person name="Morshed G."/>
            <person name="Roy S."/>
            <person name="Uddin K.S."/>
            <person name="Rabeya T."/>
            <person name="Hossain A.S."/>
            <person name="Chowdhury A."/>
            <person name="Snigdha A.R."/>
            <person name="Mortoza M.S."/>
            <person name="Matin S.A."/>
            <person name="Hoque S.M.E."/>
            <person name="Islam M.K."/>
            <person name="Roy D.K."/>
            <person name="Haider R."/>
            <person name="Moosa M.M."/>
            <person name="Elias S.M."/>
            <person name="Hasan A.M."/>
            <person name="Jahan S."/>
            <person name="Shafiuddin M."/>
            <person name="Mahmood N."/>
            <person name="Shommy N.S."/>
        </authorList>
    </citation>
    <scope>NUCLEOTIDE SEQUENCE [LARGE SCALE GENOMIC DNA]</scope>
    <source>
        <strain evidence="2">cv. O-4</strain>
    </source>
</reference>
<protein>
    <submittedName>
        <fullName evidence="1">Uncharacterized protein</fullName>
    </submittedName>
</protein>
<accession>A0A1R3GYE9</accession>
<name>A0A1R3GYE9_9ROSI</name>
<comment type="caution">
    <text evidence="1">The sequence shown here is derived from an EMBL/GenBank/DDBJ whole genome shotgun (WGS) entry which is preliminary data.</text>
</comment>
<evidence type="ECO:0000313" key="2">
    <source>
        <dbReference type="Proteomes" id="UP000187203"/>
    </source>
</evidence>
<sequence length="31" mass="3518">MALAKVEPKTASFLYGLLKLYKAWWAGIKGY</sequence>
<dbReference type="EMBL" id="AWUE01021196">
    <property type="protein sequence ID" value="OMO63051.1"/>
    <property type="molecule type" value="Genomic_DNA"/>
</dbReference>
<gene>
    <name evidence="1" type="ORF">COLO4_32741</name>
</gene>
<dbReference type="Proteomes" id="UP000187203">
    <property type="component" value="Unassembled WGS sequence"/>
</dbReference>
<organism evidence="1 2">
    <name type="scientific">Corchorus olitorius</name>
    <dbReference type="NCBI Taxonomy" id="93759"/>
    <lineage>
        <taxon>Eukaryota</taxon>
        <taxon>Viridiplantae</taxon>
        <taxon>Streptophyta</taxon>
        <taxon>Embryophyta</taxon>
        <taxon>Tracheophyta</taxon>
        <taxon>Spermatophyta</taxon>
        <taxon>Magnoliopsida</taxon>
        <taxon>eudicotyledons</taxon>
        <taxon>Gunneridae</taxon>
        <taxon>Pentapetalae</taxon>
        <taxon>rosids</taxon>
        <taxon>malvids</taxon>
        <taxon>Malvales</taxon>
        <taxon>Malvaceae</taxon>
        <taxon>Grewioideae</taxon>
        <taxon>Apeibeae</taxon>
        <taxon>Corchorus</taxon>
    </lineage>
</organism>
<proteinExistence type="predicted"/>
<dbReference type="AlphaFoldDB" id="A0A1R3GYE9"/>